<dbReference type="PANTHER" id="PTHR14969:SF13">
    <property type="entry name" value="AT30094P"/>
    <property type="match status" value="1"/>
</dbReference>
<dbReference type="CDD" id="cd03391">
    <property type="entry name" value="PAP2_containing_2_like"/>
    <property type="match status" value="1"/>
</dbReference>
<evidence type="ECO:0000313" key="4">
    <source>
        <dbReference type="RefSeq" id="XP_033364408.1"/>
    </source>
</evidence>
<dbReference type="InterPro" id="IPR000326">
    <property type="entry name" value="PAP2/HPO"/>
</dbReference>
<dbReference type="Pfam" id="PF01569">
    <property type="entry name" value="PAP2"/>
    <property type="match status" value="1"/>
</dbReference>
<organism evidence="3 4">
    <name type="scientific">Bombus vosnesenskii</name>
    <dbReference type="NCBI Taxonomy" id="207650"/>
    <lineage>
        <taxon>Eukaryota</taxon>
        <taxon>Metazoa</taxon>
        <taxon>Ecdysozoa</taxon>
        <taxon>Arthropoda</taxon>
        <taxon>Hexapoda</taxon>
        <taxon>Insecta</taxon>
        <taxon>Pterygota</taxon>
        <taxon>Neoptera</taxon>
        <taxon>Endopterygota</taxon>
        <taxon>Hymenoptera</taxon>
        <taxon>Apocrita</taxon>
        <taxon>Aculeata</taxon>
        <taxon>Apoidea</taxon>
        <taxon>Anthophila</taxon>
        <taxon>Apidae</taxon>
        <taxon>Bombus</taxon>
        <taxon>Pyrobombus</taxon>
    </lineage>
</organism>
<accession>A0A6J3LFQ6</accession>
<sequence length="212" mass="24732">MEKHPKREIPSMLNKILDRDVQLTRSVVKCVENLPLMGKLRMHYKMLEISCHAVPWITSILAFIWILNNKNLYQMQVNLLMALILDIIIIAILKAYIRRRRPAVNDDPFSLGPDKYSFPSGHASRSVLIFYFFKYLWPVSDICLLSISIWIFAVILSRLLMRRHYILDISAGIFLGYIEGMLVSILYLESETCSNLIYWITDEKLDGAEYDI</sequence>
<evidence type="ECO:0000313" key="3">
    <source>
        <dbReference type="Proteomes" id="UP000504631"/>
    </source>
</evidence>
<dbReference type="GO" id="GO:0042392">
    <property type="term" value="F:sphingosine-1-phosphate phosphatase activity"/>
    <property type="evidence" value="ECO:0007669"/>
    <property type="project" value="TreeGrafter"/>
</dbReference>
<name>A0A6J3LFQ6_9HYME</name>
<proteinExistence type="predicted"/>
<feature type="transmembrane region" description="Helical" evidence="1">
    <location>
        <begin position="135"/>
        <end position="159"/>
    </location>
</feature>
<evidence type="ECO:0000259" key="2">
    <source>
        <dbReference type="SMART" id="SM00014"/>
    </source>
</evidence>
<dbReference type="SMART" id="SM00014">
    <property type="entry name" value="acidPPc"/>
    <property type="match status" value="1"/>
</dbReference>
<feature type="domain" description="Phosphatidic acid phosphatase type 2/haloperoxidase" evidence="2">
    <location>
        <begin position="74"/>
        <end position="184"/>
    </location>
</feature>
<dbReference type="Proteomes" id="UP000504631">
    <property type="component" value="Unplaced"/>
</dbReference>
<feature type="transmembrane region" description="Helical" evidence="1">
    <location>
        <begin position="46"/>
        <end position="67"/>
    </location>
</feature>
<keyword evidence="1" id="KW-0472">Membrane</keyword>
<dbReference type="GeneID" id="117242110"/>
<dbReference type="KEGG" id="bvk:117242110"/>
<reference evidence="4" key="1">
    <citation type="submission" date="2025-08" db="UniProtKB">
        <authorList>
            <consortium name="RefSeq"/>
        </authorList>
    </citation>
    <scope>IDENTIFICATION</scope>
    <source>
        <tissue evidence="4">Muscle</tissue>
    </source>
</reference>
<dbReference type="PANTHER" id="PTHR14969">
    <property type="entry name" value="SPHINGOSINE-1-PHOSPHATE PHOSPHOHYDROLASE"/>
    <property type="match status" value="1"/>
</dbReference>
<evidence type="ECO:0000256" key="1">
    <source>
        <dbReference type="SAM" id="Phobius"/>
    </source>
</evidence>
<protein>
    <submittedName>
        <fullName evidence="4">Phospholipid phosphatase 6 isoform X1</fullName>
    </submittedName>
</protein>
<dbReference type="InterPro" id="IPR036938">
    <property type="entry name" value="PAP2/HPO_sf"/>
</dbReference>
<dbReference type="AlphaFoldDB" id="A0A6J3LFQ6"/>
<keyword evidence="3" id="KW-1185">Reference proteome</keyword>
<dbReference type="Gene3D" id="1.20.144.10">
    <property type="entry name" value="Phosphatidic acid phosphatase type 2/haloperoxidase"/>
    <property type="match status" value="1"/>
</dbReference>
<feature type="transmembrane region" description="Helical" evidence="1">
    <location>
        <begin position="165"/>
        <end position="188"/>
    </location>
</feature>
<gene>
    <name evidence="4" type="primary">LOC117242110</name>
</gene>
<keyword evidence="1" id="KW-1133">Transmembrane helix</keyword>
<keyword evidence="1" id="KW-0812">Transmembrane</keyword>
<dbReference type="RefSeq" id="XP_033364408.1">
    <property type="nucleotide sequence ID" value="XM_033508517.1"/>
</dbReference>
<dbReference type="SUPFAM" id="SSF48317">
    <property type="entry name" value="Acid phosphatase/Vanadium-dependent haloperoxidase"/>
    <property type="match status" value="1"/>
</dbReference>
<feature type="transmembrane region" description="Helical" evidence="1">
    <location>
        <begin position="79"/>
        <end position="97"/>
    </location>
</feature>